<comment type="catalytic activity">
    <reaction evidence="1">
        <text>(7,8-dihydropterin-6-yl)methyl diphosphate + 4-aminobenzoate = 7,8-dihydropteroate + diphosphate</text>
        <dbReference type="Rhea" id="RHEA:19949"/>
        <dbReference type="ChEBI" id="CHEBI:17836"/>
        <dbReference type="ChEBI" id="CHEBI:17839"/>
        <dbReference type="ChEBI" id="CHEBI:33019"/>
        <dbReference type="ChEBI" id="CHEBI:72950"/>
        <dbReference type="EC" id="2.5.1.15"/>
    </reaction>
</comment>
<keyword evidence="8 12" id="KW-0479">Metal-binding</keyword>
<evidence type="ECO:0000256" key="12">
    <source>
        <dbReference type="RuleBase" id="RU361205"/>
    </source>
</evidence>
<evidence type="ECO:0000256" key="4">
    <source>
        <dbReference type="ARBA" id="ARBA00009503"/>
    </source>
</evidence>
<dbReference type="NCBIfam" id="TIGR01496">
    <property type="entry name" value="DHPS"/>
    <property type="match status" value="1"/>
</dbReference>
<evidence type="ECO:0000256" key="5">
    <source>
        <dbReference type="ARBA" id="ARBA00012458"/>
    </source>
</evidence>
<evidence type="ECO:0000256" key="11">
    <source>
        <dbReference type="ARBA" id="ARBA00030193"/>
    </source>
</evidence>
<keyword evidence="7 12" id="KW-0808">Transferase</keyword>
<dbReference type="SUPFAM" id="SSF51717">
    <property type="entry name" value="Dihydropteroate synthetase-like"/>
    <property type="match status" value="1"/>
</dbReference>
<proteinExistence type="inferred from homology"/>
<comment type="caution">
    <text evidence="14">The sequence shown here is derived from an EMBL/GenBank/DDBJ whole genome shotgun (WGS) entry which is preliminary data.</text>
</comment>
<dbReference type="UniPathway" id="UPA00077">
    <property type="reaction ID" value="UER00156"/>
</dbReference>
<evidence type="ECO:0000313" key="14">
    <source>
        <dbReference type="EMBL" id="OGF09433.1"/>
    </source>
</evidence>
<dbReference type="AlphaFoldDB" id="A0A1F5R5Y7"/>
<comment type="pathway">
    <text evidence="3 12">Cofactor biosynthesis; tetrahydrofolate biosynthesis; 7,8-dihydrofolate from 2-amino-4-hydroxy-6-hydroxymethyl-7,8-dihydropteridine diphosphate and 4-aminobenzoate: step 1/2.</text>
</comment>
<dbReference type="CDD" id="cd00739">
    <property type="entry name" value="DHPS"/>
    <property type="match status" value="1"/>
</dbReference>
<dbReference type="PANTHER" id="PTHR20941:SF1">
    <property type="entry name" value="FOLIC ACID SYNTHESIS PROTEIN FOL1"/>
    <property type="match status" value="1"/>
</dbReference>
<evidence type="ECO:0000256" key="2">
    <source>
        <dbReference type="ARBA" id="ARBA00001946"/>
    </source>
</evidence>
<dbReference type="Gene3D" id="3.20.20.20">
    <property type="entry name" value="Dihydropteroate synthase-like"/>
    <property type="match status" value="1"/>
</dbReference>
<dbReference type="GO" id="GO:0046656">
    <property type="term" value="P:folic acid biosynthetic process"/>
    <property type="evidence" value="ECO:0007669"/>
    <property type="project" value="UniProtKB-KW"/>
</dbReference>
<evidence type="ECO:0000256" key="9">
    <source>
        <dbReference type="ARBA" id="ARBA00022842"/>
    </source>
</evidence>
<feature type="domain" description="Pterin-binding" evidence="13">
    <location>
        <begin position="16"/>
        <end position="270"/>
    </location>
</feature>
<dbReference type="PANTHER" id="PTHR20941">
    <property type="entry name" value="FOLATE SYNTHESIS PROTEINS"/>
    <property type="match status" value="1"/>
</dbReference>
<dbReference type="PROSITE" id="PS00792">
    <property type="entry name" value="DHPS_1"/>
    <property type="match status" value="1"/>
</dbReference>
<sequence>MFWQCGKYKLDTSHKTLVMGILNVTPDSFSDGGRFNAFDKALARAMEMAEQGADIIDIGGESTRPGAAKVSAQEEIERVVPVIEALAKKTDIPISIDTYKSQVARKALEAGASMVNDISGLRFDPEMASLSAEFKSGLVLMHIKGTPEDMQQDPQYKDLLGEIRSYLSGSIKIALDAGVERSAIAIDPGIGFGKTVEHNLSLIKNLAYFKDLDCPIVIGASRKSFIGKLNNDIPATERLPGSLAAAILAVQNGAAIIRCHDVAETKQALRVTQAVMNID</sequence>
<dbReference type="GO" id="GO:0004156">
    <property type="term" value="F:dihydropteroate synthase activity"/>
    <property type="evidence" value="ECO:0007669"/>
    <property type="project" value="UniProtKB-EC"/>
</dbReference>
<comment type="similarity">
    <text evidence="4 12">Belongs to the DHPS family.</text>
</comment>
<name>A0A1F5R5Y7_9BACT</name>
<keyword evidence="10 12" id="KW-0289">Folate biosynthesis</keyword>
<dbReference type="GO" id="GO:0046654">
    <property type="term" value="P:tetrahydrofolate biosynthetic process"/>
    <property type="evidence" value="ECO:0007669"/>
    <property type="project" value="UniProtKB-UniPathway"/>
</dbReference>
<dbReference type="InterPro" id="IPR011005">
    <property type="entry name" value="Dihydropteroate_synth-like_sf"/>
</dbReference>
<evidence type="ECO:0000256" key="7">
    <source>
        <dbReference type="ARBA" id="ARBA00022679"/>
    </source>
</evidence>
<dbReference type="GO" id="GO:0046872">
    <property type="term" value="F:metal ion binding"/>
    <property type="evidence" value="ECO:0007669"/>
    <property type="project" value="UniProtKB-KW"/>
</dbReference>
<organism evidence="14 15">
    <name type="scientific">Candidatus Edwardsbacteria bacterium GWF2_54_11</name>
    <dbReference type="NCBI Taxonomy" id="1817851"/>
    <lineage>
        <taxon>Bacteria</taxon>
        <taxon>Candidatus Edwardsiibacteriota</taxon>
    </lineage>
</organism>
<dbReference type="Proteomes" id="UP000177230">
    <property type="component" value="Unassembled WGS sequence"/>
</dbReference>
<evidence type="ECO:0000256" key="10">
    <source>
        <dbReference type="ARBA" id="ARBA00022909"/>
    </source>
</evidence>
<dbReference type="EC" id="2.5.1.15" evidence="5 12"/>
<comment type="function">
    <text evidence="12">Catalyzes the condensation of para-aminobenzoate (pABA) with 6-hydroxymethyl-7,8-dihydropterin diphosphate (DHPt-PP) to form 7,8-dihydropteroate (H2Pte), the immediate precursor of folate derivatives.</text>
</comment>
<reference evidence="14 15" key="1">
    <citation type="journal article" date="2016" name="Nat. Commun.">
        <title>Thousands of microbial genomes shed light on interconnected biogeochemical processes in an aquifer system.</title>
        <authorList>
            <person name="Anantharaman K."/>
            <person name="Brown C.T."/>
            <person name="Hug L.A."/>
            <person name="Sharon I."/>
            <person name="Castelle C.J."/>
            <person name="Probst A.J."/>
            <person name="Thomas B.C."/>
            <person name="Singh A."/>
            <person name="Wilkins M.J."/>
            <person name="Karaoz U."/>
            <person name="Brodie E.L."/>
            <person name="Williams K.H."/>
            <person name="Hubbard S.S."/>
            <person name="Banfield J.F."/>
        </authorList>
    </citation>
    <scope>NUCLEOTIDE SEQUENCE [LARGE SCALE GENOMIC DNA]</scope>
</reference>
<dbReference type="GO" id="GO:0005829">
    <property type="term" value="C:cytosol"/>
    <property type="evidence" value="ECO:0007669"/>
    <property type="project" value="TreeGrafter"/>
</dbReference>
<dbReference type="Pfam" id="PF00809">
    <property type="entry name" value="Pterin_bind"/>
    <property type="match status" value="1"/>
</dbReference>
<evidence type="ECO:0000256" key="1">
    <source>
        <dbReference type="ARBA" id="ARBA00000012"/>
    </source>
</evidence>
<dbReference type="PROSITE" id="PS00793">
    <property type="entry name" value="DHPS_2"/>
    <property type="match status" value="1"/>
</dbReference>
<dbReference type="EMBL" id="MFFM01000041">
    <property type="protein sequence ID" value="OGF09433.1"/>
    <property type="molecule type" value="Genomic_DNA"/>
</dbReference>
<evidence type="ECO:0000259" key="13">
    <source>
        <dbReference type="PROSITE" id="PS50972"/>
    </source>
</evidence>
<evidence type="ECO:0000256" key="6">
    <source>
        <dbReference type="ARBA" id="ARBA00016919"/>
    </source>
</evidence>
<dbReference type="PROSITE" id="PS50972">
    <property type="entry name" value="PTERIN_BINDING"/>
    <property type="match status" value="1"/>
</dbReference>
<evidence type="ECO:0000256" key="3">
    <source>
        <dbReference type="ARBA" id="ARBA00004763"/>
    </source>
</evidence>
<evidence type="ECO:0000256" key="8">
    <source>
        <dbReference type="ARBA" id="ARBA00022723"/>
    </source>
</evidence>
<dbReference type="InterPro" id="IPR006390">
    <property type="entry name" value="DHP_synth_dom"/>
</dbReference>
<accession>A0A1F5R5Y7</accession>
<keyword evidence="9 12" id="KW-0460">Magnesium</keyword>
<dbReference type="InterPro" id="IPR045031">
    <property type="entry name" value="DHP_synth-like"/>
</dbReference>
<gene>
    <name evidence="14" type="ORF">A2024_00660</name>
</gene>
<dbReference type="InterPro" id="IPR000489">
    <property type="entry name" value="Pterin-binding_dom"/>
</dbReference>
<dbReference type="FunFam" id="3.20.20.20:FF:000006">
    <property type="entry name" value="Dihydropteroate synthase"/>
    <property type="match status" value="1"/>
</dbReference>
<protein>
    <recommendedName>
        <fullName evidence="6 12">Dihydropteroate synthase</fullName>
        <shortName evidence="12">DHPS</shortName>
        <ecNumber evidence="5 12">2.5.1.15</ecNumber>
    </recommendedName>
    <alternativeName>
        <fullName evidence="11 12">Dihydropteroate pyrophosphorylase</fullName>
    </alternativeName>
</protein>
<evidence type="ECO:0000313" key="15">
    <source>
        <dbReference type="Proteomes" id="UP000177230"/>
    </source>
</evidence>
<comment type="cofactor">
    <cofactor evidence="2 12">
        <name>Mg(2+)</name>
        <dbReference type="ChEBI" id="CHEBI:18420"/>
    </cofactor>
</comment>